<name>S2R9F8_LACPA</name>
<evidence type="ECO:0000313" key="1">
    <source>
        <dbReference type="EMBL" id="EPC73870.1"/>
    </source>
</evidence>
<dbReference type="Proteomes" id="UP000014243">
    <property type="component" value="Unassembled WGS sequence"/>
</dbReference>
<accession>S2R9F8</accession>
<organism evidence="1 2">
    <name type="scientific">Lacticaseibacillus paracasei subsp. paracasei Lpp126</name>
    <dbReference type="NCBI Taxonomy" id="1256206"/>
    <lineage>
        <taxon>Bacteria</taxon>
        <taxon>Bacillati</taxon>
        <taxon>Bacillota</taxon>
        <taxon>Bacilli</taxon>
        <taxon>Lactobacillales</taxon>
        <taxon>Lactobacillaceae</taxon>
        <taxon>Lacticaseibacillus</taxon>
    </lineage>
</organism>
<evidence type="ECO:0000313" key="2">
    <source>
        <dbReference type="Proteomes" id="UP000014243"/>
    </source>
</evidence>
<protein>
    <submittedName>
        <fullName evidence="1">UPF0750 membrane protein yitT</fullName>
    </submittedName>
</protein>
<comment type="caution">
    <text evidence="1">The sequence shown here is derived from an EMBL/GenBank/DDBJ whole genome shotgun (WGS) entry which is preliminary data.</text>
</comment>
<feature type="non-terminal residue" evidence="1">
    <location>
        <position position="43"/>
    </location>
</feature>
<reference evidence="1 2" key="1">
    <citation type="journal article" date="2013" name="PLoS ONE">
        <title>Lactobacillus paracasei comparative genomics: towards species pan-genome definition and exploitation of diversity.</title>
        <authorList>
            <person name="Smokvina T."/>
            <person name="Wels M."/>
            <person name="Polka J."/>
            <person name="Chervaux C."/>
            <person name="Brisse S."/>
            <person name="Boekhorst J."/>
            <person name="van Hylckama Vlieg J.E."/>
            <person name="Siezen R.J."/>
        </authorList>
    </citation>
    <scope>NUCLEOTIDE SEQUENCE [LARGE SCALE GENOMIC DNA]</scope>
    <source>
        <strain evidence="1 2">Lpp126</strain>
    </source>
</reference>
<sequence>MRDLLRVTGSGFLMEEIDKLIRRHQNWSRLSAAFFYSICVAVA</sequence>
<proteinExistence type="predicted"/>
<gene>
    <name evidence="1" type="ORF">Lpp126_12527</name>
</gene>
<dbReference type="AlphaFoldDB" id="S2R9F8"/>
<dbReference type="EMBL" id="ANKC01000889">
    <property type="protein sequence ID" value="EPC73870.1"/>
    <property type="molecule type" value="Genomic_DNA"/>
</dbReference>